<evidence type="ECO:0000313" key="1">
    <source>
        <dbReference type="EMBL" id="RID85788.1"/>
    </source>
</evidence>
<reference evidence="1 2" key="1">
    <citation type="submission" date="2018-08" db="EMBL/GenBank/DDBJ databases">
        <title>Bacillus jemisoniae sp. nov., Bacillus chryseoplanitiae sp. nov., Bacillus resnikiae sp. nov., and Bacillus frankliniae sp. nov., isolated from Viking spacecraft and associated surfaces.</title>
        <authorList>
            <person name="Seuylemezian A."/>
            <person name="Vaishampayan P."/>
        </authorList>
    </citation>
    <scope>NUCLEOTIDE SEQUENCE [LARGE SCALE GENOMIC DNA]</scope>
    <source>
        <strain evidence="1 2">JJ-247</strain>
    </source>
</reference>
<sequence>MSSVSQKAPAFQFVTTTEATSSPDVFIVEMTPLHDGSSRNTPLKITNNFDELLDFLEEN</sequence>
<comment type="caution">
    <text evidence="1">The sequence shown here is derived from an EMBL/GenBank/DDBJ whole genome shotgun (WGS) entry which is preliminary data.</text>
</comment>
<proteinExistence type="predicted"/>
<name>A0A398BAB6_9BACI</name>
<organism evidence="1 2">
    <name type="scientific">Mesobacillus zeae</name>
    <dbReference type="NCBI Taxonomy" id="1917180"/>
    <lineage>
        <taxon>Bacteria</taxon>
        <taxon>Bacillati</taxon>
        <taxon>Bacillota</taxon>
        <taxon>Bacilli</taxon>
        <taxon>Bacillales</taxon>
        <taxon>Bacillaceae</taxon>
        <taxon>Mesobacillus</taxon>
    </lineage>
</organism>
<dbReference type="OrthoDB" id="2942559at2"/>
<dbReference type="AlphaFoldDB" id="A0A398BAB6"/>
<accession>A0A398BAB6</accession>
<protein>
    <submittedName>
        <fullName evidence="1">Uncharacterized protein</fullName>
    </submittedName>
</protein>
<evidence type="ECO:0000313" key="2">
    <source>
        <dbReference type="Proteomes" id="UP000265816"/>
    </source>
</evidence>
<dbReference type="RefSeq" id="WP_119112641.1">
    <property type="nucleotide sequence ID" value="NZ_CBCSEO010000002.1"/>
</dbReference>
<keyword evidence="2" id="KW-1185">Reference proteome</keyword>
<gene>
    <name evidence="1" type="ORF">D1970_09655</name>
</gene>
<dbReference type="EMBL" id="QWVT01000015">
    <property type="protein sequence ID" value="RID85788.1"/>
    <property type="molecule type" value="Genomic_DNA"/>
</dbReference>
<dbReference type="Proteomes" id="UP000265816">
    <property type="component" value="Unassembled WGS sequence"/>
</dbReference>